<reference evidence="2" key="1">
    <citation type="journal article" date="2007" name="PLoS Biol.">
        <title>Rate of evolution in brain-expressed genes in humans and other primates.</title>
        <authorList>
            <person name="Wang H.-Y."/>
            <person name="Chien H.-C."/>
            <person name="Osada N."/>
            <person name="Hashimoto K."/>
            <person name="Sugano S."/>
            <person name="Gojobori T."/>
            <person name="Chou C.-K."/>
            <person name="Tsai S.-F."/>
            <person name="Wu C.-I."/>
            <person name="Shen C.-K.J."/>
        </authorList>
    </citation>
    <scope>NUCLEOTIDE SEQUENCE</scope>
</reference>
<dbReference type="GO" id="GO:0016757">
    <property type="term" value="F:glycosyltransferase activity"/>
    <property type="evidence" value="ECO:0007669"/>
    <property type="project" value="UniProtKB-KW"/>
</dbReference>
<name>I7GNN6_MACFA</name>
<keyword evidence="2" id="KW-0328">Glycosyltransferase</keyword>
<keyword evidence="2" id="KW-0808">Transferase</keyword>
<sequence length="57" mass="6205">MEVYAAARTPHPLSSALTRSQTTRSSMCLWLSLQGTDPITCTGCCALCFQPRGCLLR</sequence>
<evidence type="ECO:0000313" key="2">
    <source>
        <dbReference type="EMBL" id="BAE91480.1"/>
    </source>
</evidence>
<dbReference type="AlphaFoldDB" id="I7GNN6"/>
<accession>I7GNN6</accession>
<organism evidence="2">
    <name type="scientific">Macaca fascicularis</name>
    <name type="common">Crab-eating macaque</name>
    <name type="synonym">Cynomolgus monkey</name>
    <dbReference type="NCBI Taxonomy" id="9541"/>
    <lineage>
        <taxon>Eukaryota</taxon>
        <taxon>Metazoa</taxon>
        <taxon>Chordata</taxon>
        <taxon>Craniata</taxon>
        <taxon>Vertebrata</taxon>
        <taxon>Euteleostomi</taxon>
        <taxon>Mammalia</taxon>
        <taxon>Eutheria</taxon>
        <taxon>Euarchontoglires</taxon>
        <taxon>Primates</taxon>
        <taxon>Haplorrhini</taxon>
        <taxon>Catarrhini</taxon>
        <taxon>Cercopithecidae</taxon>
        <taxon>Cercopithecinae</taxon>
        <taxon>Macaca</taxon>
    </lineage>
</organism>
<protein>
    <submittedName>
        <fullName evidence="2">Macaca fascicularis brain cDNA clone: QtrA-16692, similar to human O-linked mannose beta1,2-N-acetylglucosaminyltransferase(FLJ20277), mRNA, RefSeq: NM_017739.1</fullName>
    </submittedName>
</protein>
<evidence type="ECO:0000256" key="1">
    <source>
        <dbReference type="SAM" id="MobiDB-lite"/>
    </source>
</evidence>
<feature type="region of interest" description="Disordered" evidence="1">
    <location>
        <begin position="1"/>
        <end position="22"/>
    </location>
</feature>
<proteinExistence type="evidence at transcript level"/>
<dbReference type="EMBL" id="AB174418">
    <property type="protein sequence ID" value="BAE91480.1"/>
    <property type="molecule type" value="mRNA"/>
</dbReference>